<dbReference type="PANTHER" id="PTHR46112">
    <property type="entry name" value="AMINOPEPTIDASE"/>
    <property type="match status" value="1"/>
</dbReference>
<sequence>MNHIKNIAKELHNLGLDAMLVTSEPGEFYAMGFHGEGVALITSQECWYYTDSRYIEAANQEITGAHVDVLRSGQSYRQLVMSLVATHNVKKLGFEDEGMNVAQYKLWQEALPGVELVPASDLLTRLRMVKDEEELAVMRQAQRITDEAFTEILNYIKPGVTESEIAARLTYIMASKGAQRNSFDPIVASGANGSKPHAVPGLSVIEKGQFVTMDFGCVVGGYCSDMTRTVAVGEPTDEMRLVYDTVLKAQLAGIAAAHGGVTGDVVHNTAAQVIADAGYGEYFGHGFGHSLGIEIHENPRFSPFWTQTIPSGATLSAEPGIYLPGKFGVRIEDVLWLTDEGCVDITASPKDLIIL</sequence>
<proteinExistence type="predicted"/>
<dbReference type="InterPro" id="IPR000994">
    <property type="entry name" value="Pept_M24"/>
</dbReference>
<feature type="domain" description="Peptidase M24" evidence="1">
    <location>
        <begin position="137"/>
        <end position="338"/>
    </location>
</feature>
<keyword evidence="3" id="KW-0378">Hydrolase</keyword>
<comment type="caution">
    <text evidence="3">The sequence shown here is derived from an EMBL/GenBank/DDBJ whole genome shotgun (WGS) entry which is preliminary data.</text>
</comment>
<dbReference type="InterPro" id="IPR050659">
    <property type="entry name" value="Peptidase_M24B"/>
</dbReference>
<evidence type="ECO:0000313" key="4">
    <source>
        <dbReference type="Proteomes" id="UP000886879"/>
    </source>
</evidence>
<evidence type="ECO:0000259" key="2">
    <source>
        <dbReference type="Pfam" id="PF01321"/>
    </source>
</evidence>
<dbReference type="InterPro" id="IPR029149">
    <property type="entry name" value="Creatin/AminoP/Spt16_N"/>
</dbReference>
<organism evidence="3 4">
    <name type="scientific">Candidatus Enterenecus faecium</name>
    <dbReference type="NCBI Taxonomy" id="2840780"/>
    <lineage>
        <taxon>Bacteria</taxon>
        <taxon>Bacillati</taxon>
        <taxon>Bacillota</taxon>
        <taxon>Clostridia</taxon>
        <taxon>Eubacteriales</taxon>
        <taxon>Candidatus Enterenecus</taxon>
    </lineage>
</organism>
<dbReference type="GO" id="GO:0004177">
    <property type="term" value="F:aminopeptidase activity"/>
    <property type="evidence" value="ECO:0007669"/>
    <property type="project" value="UniProtKB-KW"/>
</dbReference>
<dbReference type="Gene3D" id="3.40.350.10">
    <property type="entry name" value="Creatinase/prolidase N-terminal domain"/>
    <property type="match status" value="1"/>
</dbReference>
<protein>
    <submittedName>
        <fullName evidence="3">Aminopeptidase P family protein</fullName>
    </submittedName>
</protein>
<accession>A0A9D1CGE8</accession>
<dbReference type="AlphaFoldDB" id="A0A9D1CGE8"/>
<dbReference type="InterPro" id="IPR036005">
    <property type="entry name" value="Creatinase/aminopeptidase-like"/>
</dbReference>
<dbReference type="Pfam" id="PF00557">
    <property type="entry name" value="Peptidase_M24"/>
    <property type="match status" value="1"/>
</dbReference>
<feature type="domain" description="Creatinase N-terminal" evidence="2">
    <location>
        <begin position="4"/>
        <end position="129"/>
    </location>
</feature>
<dbReference type="EMBL" id="DVFO01000031">
    <property type="protein sequence ID" value="HIQ60590.1"/>
    <property type="molecule type" value="Genomic_DNA"/>
</dbReference>
<dbReference type="CDD" id="cd01092">
    <property type="entry name" value="APP-like"/>
    <property type="match status" value="1"/>
</dbReference>
<gene>
    <name evidence="3" type="ORF">IAD31_03220</name>
</gene>
<reference evidence="3" key="2">
    <citation type="journal article" date="2021" name="PeerJ">
        <title>Extensive microbial diversity within the chicken gut microbiome revealed by metagenomics and culture.</title>
        <authorList>
            <person name="Gilroy R."/>
            <person name="Ravi A."/>
            <person name="Getino M."/>
            <person name="Pursley I."/>
            <person name="Horton D.L."/>
            <person name="Alikhan N.F."/>
            <person name="Baker D."/>
            <person name="Gharbi K."/>
            <person name="Hall N."/>
            <person name="Watson M."/>
            <person name="Adriaenssens E.M."/>
            <person name="Foster-Nyarko E."/>
            <person name="Jarju S."/>
            <person name="Secka A."/>
            <person name="Antonio M."/>
            <person name="Oren A."/>
            <person name="Chaudhuri R.R."/>
            <person name="La Ragione R."/>
            <person name="Hildebrand F."/>
            <person name="Pallen M.J."/>
        </authorList>
    </citation>
    <scope>NUCLEOTIDE SEQUENCE</scope>
    <source>
        <strain evidence="3">ChiGjej2B2-12916</strain>
    </source>
</reference>
<dbReference type="Pfam" id="PF01321">
    <property type="entry name" value="Creatinase_N"/>
    <property type="match status" value="1"/>
</dbReference>
<keyword evidence="3" id="KW-0031">Aminopeptidase</keyword>
<dbReference type="Proteomes" id="UP000886879">
    <property type="component" value="Unassembled WGS sequence"/>
</dbReference>
<evidence type="ECO:0000313" key="3">
    <source>
        <dbReference type="EMBL" id="HIQ60590.1"/>
    </source>
</evidence>
<dbReference type="SUPFAM" id="SSF55920">
    <property type="entry name" value="Creatinase/aminopeptidase"/>
    <property type="match status" value="1"/>
</dbReference>
<reference evidence="3" key="1">
    <citation type="submission" date="2020-10" db="EMBL/GenBank/DDBJ databases">
        <authorList>
            <person name="Gilroy R."/>
        </authorList>
    </citation>
    <scope>NUCLEOTIDE SEQUENCE</scope>
    <source>
        <strain evidence="3">ChiGjej2B2-12916</strain>
    </source>
</reference>
<evidence type="ECO:0000259" key="1">
    <source>
        <dbReference type="Pfam" id="PF00557"/>
    </source>
</evidence>
<name>A0A9D1CGE8_9FIRM</name>
<dbReference type="PANTHER" id="PTHR46112:SF3">
    <property type="entry name" value="AMINOPEPTIDASE YPDF"/>
    <property type="match status" value="1"/>
</dbReference>
<dbReference type="InterPro" id="IPR000587">
    <property type="entry name" value="Creatinase_N"/>
</dbReference>
<dbReference type="SUPFAM" id="SSF53092">
    <property type="entry name" value="Creatinase/prolidase N-terminal domain"/>
    <property type="match status" value="1"/>
</dbReference>
<keyword evidence="3" id="KW-0645">Protease</keyword>
<dbReference type="Gene3D" id="3.90.230.10">
    <property type="entry name" value="Creatinase/methionine aminopeptidase superfamily"/>
    <property type="match status" value="1"/>
</dbReference>